<geneLocation type="plasmid" evidence="1">
    <name>pVPH2</name>
</geneLocation>
<dbReference type="RefSeq" id="WP_176704017.1">
    <property type="nucleotide sequence ID" value="NZ_KX957971.1"/>
</dbReference>
<sequence length="78" mass="9185">MCILALRPAQKFYSQVLRALLPLQTRYPAHYRHTMNVIKNDADMNVLKIPKDLCNAWYYLVVFPSVHRNCFGESKEDK</sequence>
<dbReference type="EMBL" id="KP791968">
    <property type="protein sequence ID" value="AKD43714.1"/>
    <property type="molecule type" value="Genomic_DNA"/>
</dbReference>
<accession>A0A162CE82</accession>
<protein>
    <submittedName>
        <fullName evidence="1">Uncharacterized protein</fullName>
    </submittedName>
</protein>
<organism evidence="1">
    <name type="scientific">Vibrio parahaemolyticus</name>
    <dbReference type="NCBI Taxonomy" id="670"/>
    <lineage>
        <taxon>Bacteria</taxon>
        <taxon>Pseudomonadati</taxon>
        <taxon>Pseudomonadota</taxon>
        <taxon>Gammaproteobacteria</taxon>
        <taxon>Vibrionales</taxon>
        <taxon>Vibrionaceae</taxon>
        <taxon>Vibrio</taxon>
    </lineage>
</organism>
<evidence type="ECO:0000313" key="1">
    <source>
        <dbReference type="EMBL" id="AKD43714.1"/>
    </source>
</evidence>
<dbReference type="AlphaFoldDB" id="A0A162CE82"/>
<name>A0A162CE82_VIBPH</name>
<reference evidence="1" key="1">
    <citation type="submission" date="2015-02" db="EMBL/GenBank/DDBJ databases">
        <title>Sequence analysis of the plasmid encoding blaPER-1 from Vibrio parahaemolyticus.</title>
        <authorList>
            <person name="Li R."/>
            <person name="Chen S."/>
        </authorList>
    </citation>
    <scope>NUCLEOTIDE SEQUENCE</scope>
    <source>
        <strain evidence="1">2011VPH2</strain>
        <plasmid evidence="1">pVPH2</plasmid>
    </source>
</reference>
<keyword evidence="1" id="KW-0614">Plasmid</keyword>
<proteinExistence type="predicted"/>